<dbReference type="PROSITE" id="PS01169">
    <property type="entry name" value="RIBOSOMAL_L21"/>
    <property type="match status" value="1"/>
</dbReference>
<evidence type="ECO:0000256" key="4">
    <source>
        <dbReference type="ARBA" id="ARBA00022980"/>
    </source>
</evidence>
<dbReference type="InterPro" id="IPR036164">
    <property type="entry name" value="bL21-like_sf"/>
</dbReference>
<proteinExistence type="inferred from homology"/>
<evidence type="ECO:0000313" key="9">
    <source>
        <dbReference type="Proteomes" id="UP000574369"/>
    </source>
</evidence>
<gene>
    <name evidence="6" type="primary">rplU</name>
    <name evidence="8" type="ORF">FHS28_003201</name>
</gene>
<dbReference type="PANTHER" id="PTHR21349">
    <property type="entry name" value="50S RIBOSOMAL PROTEIN L21"/>
    <property type="match status" value="1"/>
</dbReference>
<dbReference type="EMBL" id="JACHXO010000005">
    <property type="protein sequence ID" value="MBB3195795.1"/>
    <property type="molecule type" value="Genomic_DNA"/>
</dbReference>
<keyword evidence="2 6" id="KW-0699">rRNA-binding</keyword>
<dbReference type="HAMAP" id="MF_01363">
    <property type="entry name" value="Ribosomal_bL21"/>
    <property type="match status" value="1"/>
</dbReference>
<sequence>MKSKLYVERADMYAVIKTGGKQYKVAAGEKIKVEQIAAEVGQEIVIEQVLAVGNGADLKIGTPLVAGASVKATVVAHGKHDKVRIFKLRRRKHYKKSQGHRQTYTELEISAVNG</sequence>
<evidence type="ECO:0000256" key="1">
    <source>
        <dbReference type="ARBA" id="ARBA00008563"/>
    </source>
</evidence>
<dbReference type="InterPro" id="IPR018258">
    <property type="entry name" value="Ribosomal_bL21_CS"/>
</dbReference>
<keyword evidence="9" id="KW-1185">Reference proteome</keyword>
<protein>
    <recommendedName>
        <fullName evidence="6">Large ribosomal subunit protein bL21</fullName>
    </recommendedName>
</protein>
<comment type="function">
    <text evidence="6 7">This protein binds to 23S rRNA in the presence of protein L20.</text>
</comment>
<organism evidence="8 9">
    <name type="scientific">Roseateles terrae</name>
    <dbReference type="NCBI Taxonomy" id="431060"/>
    <lineage>
        <taxon>Bacteria</taxon>
        <taxon>Pseudomonadati</taxon>
        <taxon>Pseudomonadota</taxon>
        <taxon>Betaproteobacteria</taxon>
        <taxon>Burkholderiales</taxon>
        <taxon>Sphaerotilaceae</taxon>
        <taxon>Roseateles</taxon>
    </lineage>
</organism>
<evidence type="ECO:0000313" key="8">
    <source>
        <dbReference type="EMBL" id="MBB3195795.1"/>
    </source>
</evidence>
<reference evidence="8 9" key="1">
    <citation type="submission" date="2020-08" db="EMBL/GenBank/DDBJ databases">
        <title>Genomic Encyclopedia of Type Strains, Phase III (KMG-III): the genomes of soil and plant-associated and newly described type strains.</title>
        <authorList>
            <person name="Whitman W."/>
        </authorList>
    </citation>
    <scope>NUCLEOTIDE SEQUENCE [LARGE SCALE GENOMIC DNA]</scope>
    <source>
        <strain evidence="8 9">CECT 7247</strain>
    </source>
</reference>
<keyword evidence="3 6" id="KW-0694">RNA-binding</keyword>
<evidence type="ECO:0000256" key="6">
    <source>
        <dbReference type="HAMAP-Rule" id="MF_01363"/>
    </source>
</evidence>
<comment type="similarity">
    <text evidence="1 6 7">Belongs to the bacterial ribosomal protein bL21 family.</text>
</comment>
<dbReference type="Pfam" id="PF00829">
    <property type="entry name" value="Ribosomal_L21p"/>
    <property type="match status" value="1"/>
</dbReference>
<keyword evidence="5 6" id="KW-0687">Ribonucleoprotein</keyword>
<dbReference type="InterPro" id="IPR028909">
    <property type="entry name" value="bL21-like"/>
</dbReference>
<dbReference type="GO" id="GO:0005840">
    <property type="term" value="C:ribosome"/>
    <property type="evidence" value="ECO:0007669"/>
    <property type="project" value="UniProtKB-KW"/>
</dbReference>
<evidence type="ECO:0000256" key="2">
    <source>
        <dbReference type="ARBA" id="ARBA00022730"/>
    </source>
</evidence>
<name>A0ABR6GUK4_9BURK</name>
<evidence type="ECO:0000256" key="7">
    <source>
        <dbReference type="RuleBase" id="RU000562"/>
    </source>
</evidence>
<keyword evidence="4 6" id="KW-0689">Ribosomal protein</keyword>
<evidence type="ECO:0000256" key="3">
    <source>
        <dbReference type="ARBA" id="ARBA00022884"/>
    </source>
</evidence>
<dbReference type="InterPro" id="IPR001787">
    <property type="entry name" value="Ribosomal_bL21"/>
</dbReference>
<accession>A0ABR6GUK4</accession>
<comment type="caution">
    <text evidence="8">The sequence shown here is derived from an EMBL/GenBank/DDBJ whole genome shotgun (WGS) entry which is preliminary data.</text>
</comment>
<dbReference type="NCBIfam" id="TIGR00061">
    <property type="entry name" value="L21"/>
    <property type="match status" value="1"/>
</dbReference>
<dbReference type="PANTHER" id="PTHR21349:SF0">
    <property type="entry name" value="LARGE RIBOSOMAL SUBUNIT PROTEIN BL21M"/>
    <property type="match status" value="1"/>
</dbReference>
<comment type="subunit">
    <text evidence="6">Part of the 50S ribosomal subunit. Contacts protein L20.</text>
</comment>
<dbReference type="Proteomes" id="UP000574369">
    <property type="component" value="Unassembled WGS sequence"/>
</dbReference>
<evidence type="ECO:0000256" key="5">
    <source>
        <dbReference type="ARBA" id="ARBA00023274"/>
    </source>
</evidence>
<dbReference type="SUPFAM" id="SSF141091">
    <property type="entry name" value="L21p-like"/>
    <property type="match status" value="1"/>
</dbReference>